<dbReference type="KEGG" id="sgrg:L0C25_06525"/>
<proteinExistence type="predicted"/>
<accession>A0AA46TK03</accession>
<dbReference type="EMBL" id="CP094970">
    <property type="protein sequence ID" value="UYM06721.1"/>
    <property type="molecule type" value="Genomic_DNA"/>
</dbReference>
<protein>
    <submittedName>
        <fullName evidence="1">Uncharacterized protein</fullName>
    </submittedName>
</protein>
<name>A0AA46TK03_9ACTN</name>
<dbReference type="Proteomes" id="UP001164390">
    <property type="component" value="Chromosome"/>
</dbReference>
<evidence type="ECO:0000313" key="2">
    <source>
        <dbReference type="Proteomes" id="UP001164390"/>
    </source>
</evidence>
<reference evidence="1" key="1">
    <citation type="submission" date="2022-01" db="EMBL/GenBank/DDBJ databases">
        <title>Nocardioidaceae gen. sp. A5X3R13.</title>
        <authorList>
            <person name="Lopez Marin M.A."/>
            <person name="Uhlik O."/>
        </authorList>
    </citation>
    <scope>NUCLEOTIDE SEQUENCE</scope>
    <source>
        <strain evidence="1">A5X3R13</strain>
    </source>
</reference>
<sequence length="62" mass="6949">MYPDRYHPAAVWQQHRLDEARPARVREGRGTLRSLVGALRSALRPRGNAKPAVRTRTVGCAV</sequence>
<dbReference type="RefSeq" id="WP_271635640.1">
    <property type="nucleotide sequence ID" value="NZ_CP094970.1"/>
</dbReference>
<organism evidence="1 2">
    <name type="scientific">Solicola gregarius</name>
    <dbReference type="NCBI Taxonomy" id="2908642"/>
    <lineage>
        <taxon>Bacteria</taxon>
        <taxon>Bacillati</taxon>
        <taxon>Actinomycetota</taxon>
        <taxon>Actinomycetes</taxon>
        <taxon>Propionibacteriales</taxon>
        <taxon>Nocardioidaceae</taxon>
        <taxon>Solicola</taxon>
    </lineage>
</organism>
<dbReference type="AlphaFoldDB" id="A0AA46TK03"/>
<evidence type="ECO:0000313" key="1">
    <source>
        <dbReference type="EMBL" id="UYM06721.1"/>
    </source>
</evidence>
<gene>
    <name evidence="1" type="ORF">L0C25_06525</name>
</gene>
<keyword evidence="2" id="KW-1185">Reference proteome</keyword>